<evidence type="ECO:0000313" key="2">
    <source>
        <dbReference type="Proteomes" id="UP000499080"/>
    </source>
</evidence>
<reference evidence="1 2" key="1">
    <citation type="journal article" date="2019" name="Sci. Rep.">
        <title>Orb-weaving spider Araneus ventricosus genome elucidates the spidroin gene catalogue.</title>
        <authorList>
            <person name="Kono N."/>
            <person name="Nakamura H."/>
            <person name="Ohtoshi R."/>
            <person name="Moran D.A.P."/>
            <person name="Shinohara A."/>
            <person name="Yoshida Y."/>
            <person name="Fujiwara M."/>
            <person name="Mori M."/>
            <person name="Tomita M."/>
            <person name="Arakawa K."/>
        </authorList>
    </citation>
    <scope>NUCLEOTIDE SEQUENCE [LARGE SCALE GENOMIC DNA]</scope>
</reference>
<gene>
    <name evidence="1" type="ORF">AVEN_123601_1</name>
</gene>
<dbReference type="EMBL" id="BGPR01028540">
    <property type="protein sequence ID" value="GBN99750.1"/>
    <property type="molecule type" value="Genomic_DNA"/>
</dbReference>
<name>A0A4Y2TIB0_ARAVE</name>
<accession>A0A4Y2TIB0</accession>
<dbReference type="AlphaFoldDB" id="A0A4Y2TIB0"/>
<dbReference type="Proteomes" id="UP000499080">
    <property type="component" value="Unassembled WGS sequence"/>
</dbReference>
<sequence>MYSDTLLINWPDWTDAAYITELLQVINWYELYHLYKVFVKSNLQQVRFTRNPVLIECRLLRLDIVNGSPINNASYTRHVNPNPEYELSFQIPVRKIKGLVPGIHTLCSRNSPSTVYAQVNLEVIKNREGKAFGRVLPFHVRDCIIDPDATVECGPVLFLGCPETLWRLQFNFFRWVRK</sequence>
<dbReference type="OrthoDB" id="6449489at2759"/>
<organism evidence="1 2">
    <name type="scientific">Araneus ventricosus</name>
    <name type="common">Orbweaver spider</name>
    <name type="synonym">Epeira ventricosa</name>
    <dbReference type="NCBI Taxonomy" id="182803"/>
    <lineage>
        <taxon>Eukaryota</taxon>
        <taxon>Metazoa</taxon>
        <taxon>Ecdysozoa</taxon>
        <taxon>Arthropoda</taxon>
        <taxon>Chelicerata</taxon>
        <taxon>Arachnida</taxon>
        <taxon>Araneae</taxon>
        <taxon>Araneomorphae</taxon>
        <taxon>Entelegynae</taxon>
        <taxon>Araneoidea</taxon>
        <taxon>Araneidae</taxon>
        <taxon>Araneus</taxon>
    </lineage>
</organism>
<keyword evidence="2" id="KW-1185">Reference proteome</keyword>
<proteinExistence type="predicted"/>
<evidence type="ECO:0000313" key="1">
    <source>
        <dbReference type="EMBL" id="GBN99750.1"/>
    </source>
</evidence>
<comment type="caution">
    <text evidence="1">The sequence shown here is derived from an EMBL/GenBank/DDBJ whole genome shotgun (WGS) entry which is preliminary data.</text>
</comment>
<protein>
    <submittedName>
        <fullName evidence="1">Uncharacterized protein</fullName>
    </submittedName>
</protein>